<dbReference type="Pfam" id="PF05592">
    <property type="entry name" value="Bac_rhamnosid"/>
    <property type="match status" value="1"/>
</dbReference>
<dbReference type="SUPFAM" id="SSF49785">
    <property type="entry name" value="Galactose-binding domain-like"/>
    <property type="match status" value="1"/>
</dbReference>
<dbReference type="Pfam" id="PF08531">
    <property type="entry name" value="Bac_rhamnosid_N"/>
    <property type="match status" value="1"/>
</dbReference>
<dbReference type="InterPro" id="IPR008979">
    <property type="entry name" value="Galactose-bd-like_sf"/>
</dbReference>
<evidence type="ECO:0000259" key="3">
    <source>
        <dbReference type="Pfam" id="PF05592"/>
    </source>
</evidence>
<dbReference type="InterPro" id="IPR008928">
    <property type="entry name" value="6-hairpin_glycosidase_sf"/>
</dbReference>
<dbReference type="STRING" id="1121316.SAMN02745207_03880"/>
<protein>
    <recommendedName>
        <fullName evidence="2">alpha-L-rhamnosidase</fullName>
        <ecNumber evidence="2">3.2.1.40</ecNumber>
    </recommendedName>
</protein>
<feature type="domain" description="Alpha-L-rhamnosidase concanavalin-like" evidence="3">
    <location>
        <begin position="225"/>
        <end position="323"/>
    </location>
</feature>
<dbReference type="OrthoDB" id="9815108at2"/>
<dbReference type="Proteomes" id="UP000184447">
    <property type="component" value="Unassembled WGS sequence"/>
</dbReference>
<dbReference type="GO" id="GO:0005975">
    <property type="term" value="P:carbohydrate metabolic process"/>
    <property type="evidence" value="ECO:0007669"/>
    <property type="project" value="InterPro"/>
</dbReference>
<keyword evidence="7" id="KW-1185">Reference proteome</keyword>
<dbReference type="Gene3D" id="2.60.420.10">
    <property type="entry name" value="Maltose phosphorylase, domain 3"/>
    <property type="match status" value="1"/>
</dbReference>
<evidence type="ECO:0000259" key="4">
    <source>
        <dbReference type="Pfam" id="PF08531"/>
    </source>
</evidence>
<feature type="domain" description="Alpha-L-rhamnosidase six-hairpin glycosidase" evidence="5">
    <location>
        <begin position="333"/>
        <end position="657"/>
    </location>
</feature>
<dbReference type="RefSeq" id="WP_073340706.1">
    <property type="nucleotide sequence ID" value="NZ_FQXM01000035.1"/>
</dbReference>
<sequence length="721" mass="84534">MIQWQAKWIIDPEFLGLKTIDIFHKEKDKREYGVHREDFKNRHMLIRKKFSIDEIKEKAYINITADDYYKLYINGHFVGQGPAPSYYFEYNYNHYDINQYLNDGDNIIAVHVYYQGLVNRVWNSGDYRQGMIAEVFVDKKLVLTTDNTWKYHISESYQSGGITGYDTQFLENIDSRLWDEDWMTLDYNDVHWKQVCEHEKDDHKLFLQKSSNLSVYSMDAETIEKIKENHYLIDFGQEITGQFQMIAQGKTGQIIEIRCGEELEELDSHRVRYNMRCNCFYQEFWTLSGRKEQLNFYDYKGFRYVEVIASEDVVMDKEFKAIVRHYPFDNDSFRFKSSNDRVDRVLDICKNGVKYGSQEVYVDCPTREKGQYLGDFTVTGHSHIYLTGETLLYKKALKDFALSTFICPGIMAVAPGALMQEIADFSMQWPMQLFQYYLQSGDRDFLEEMYPVMVNLEKYFEAYKREDGLLHKIDEKWNLVDWPENLRDGYDCELTKPIGDECHNVINAFYYGMISYIEKIREILNITNVNNLVAFKESFVNAFYNKETKLFIDKENSEHSAIHSNALPLLFDLFPSSDVEKAVNLIKNRAHKCGVQMSYFVLKALAKAEAYDEIFKLIENLWGTMIEEGATTCFEVWGKNQKWNTSLCHPWASAPIPIIVEDIIGIKPASPGWEKIRFVPHIPDTLDYFSFNIKVKTGLIHIEKNNGVIEFKGPTGIEVVN</sequence>
<comment type="catalytic activity">
    <reaction evidence="1">
        <text>Hydrolysis of terminal non-reducing alpha-L-rhamnose residues in alpha-L-rhamnosides.</text>
        <dbReference type="EC" id="3.2.1.40"/>
    </reaction>
</comment>
<dbReference type="InterPro" id="IPR035396">
    <property type="entry name" value="Bac_rhamnosid6H"/>
</dbReference>
<dbReference type="InterPro" id="IPR016007">
    <property type="entry name" value="Alpha_rhamnosid"/>
</dbReference>
<gene>
    <name evidence="6" type="ORF">SAMN02745207_03880</name>
</gene>
<dbReference type="Gene3D" id="1.50.10.10">
    <property type="match status" value="1"/>
</dbReference>
<accession>A0A1M5XRT0</accession>
<reference evidence="6 7" key="1">
    <citation type="submission" date="2016-11" db="EMBL/GenBank/DDBJ databases">
        <authorList>
            <person name="Jaros S."/>
            <person name="Januszkiewicz K."/>
            <person name="Wedrychowicz H."/>
        </authorList>
    </citation>
    <scope>NUCLEOTIDE SEQUENCE [LARGE SCALE GENOMIC DNA]</scope>
    <source>
        <strain evidence="6 7">DSM 8605</strain>
    </source>
</reference>
<dbReference type="Gene3D" id="2.60.120.260">
    <property type="entry name" value="Galactose-binding domain-like"/>
    <property type="match status" value="2"/>
</dbReference>
<dbReference type="InterPro" id="IPR012341">
    <property type="entry name" value="6hp_glycosidase-like_sf"/>
</dbReference>
<dbReference type="InterPro" id="IPR013737">
    <property type="entry name" value="Bac_rhamnosid_N"/>
</dbReference>
<evidence type="ECO:0000256" key="2">
    <source>
        <dbReference type="ARBA" id="ARBA00012652"/>
    </source>
</evidence>
<dbReference type="InterPro" id="IPR008902">
    <property type="entry name" value="Rhamnosid_concanavalin"/>
</dbReference>
<organism evidence="6 7">
    <name type="scientific">Clostridium grantii DSM 8605</name>
    <dbReference type="NCBI Taxonomy" id="1121316"/>
    <lineage>
        <taxon>Bacteria</taxon>
        <taxon>Bacillati</taxon>
        <taxon>Bacillota</taxon>
        <taxon>Clostridia</taxon>
        <taxon>Eubacteriales</taxon>
        <taxon>Clostridiaceae</taxon>
        <taxon>Clostridium</taxon>
    </lineage>
</organism>
<dbReference type="SUPFAM" id="SSF48208">
    <property type="entry name" value="Six-hairpin glycosidases"/>
    <property type="match status" value="1"/>
</dbReference>
<name>A0A1M5XRT0_9CLOT</name>
<dbReference type="PANTHER" id="PTHR33307:SF6">
    <property type="entry name" value="ALPHA-RHAMNOSIDASE (EUROFUNG)-RELATED"/>
    <property type="match status" value="1"/>
</dbReference>
<evidence type="ECO:0000259" key="5">
    <source>
        <dbReference type="Pfam" id="PF17389"/>
    </source>
</evidence>
<dbReference type="Pfam" id="PF17389">
    <property type="entry name" value="Bac_rhamnosid6H"/>
    <property type="match status" value="1"/>
</dbReference>
<evidence type="ECO:0000313" key="7">
    <source>
        <dbReference type="Proteomes" id="UP000184447"/>
    </source>
</evidence>
<feature type="domain" description="Bacterial alpha-L-rhamnosidase N-terminal" evidence="4">
    <location>
        <begin position="58"/>
        <end position="211"/>
    </location>
</feature>
<dbReference type="EMBL" id="FQXM01000035">
    <property type="protein sequence ID" value="SHI02490.1"/>
    <property type="molecule type" value="Genomic_DNA"/>
</dbReference>
<dbReference type="PANTHER" id="PTHR33307">
    <property type="entry name" value="ALPHA-RHAMNOSIDASE (EUROFUNG)"/>
    <property type="match status" value="1"/>
</dbReference>
<evidence type="ECO:0000313" key="6">
    <source>
        <dbReference type="EMBL" id="SHI02490.1"/>
    </source>
</evidence>
<dbReference type="EC" id="3.2.1.40" evidence="2"/>
<evidence type="ECO:0000256" key="1">
    <source>
        <dbReference type="ARBA" id="ARBA00001445"/>
    </source>
</evidence>
<proteinExistence type="predicted"/>
<dbReference type="GO" id="GO:0030596">
    <property type="term" value="F:alpha-L-rhamnosidase activity"/>
    <property type="evidence" value="ECO:0007669"/>
    <property type="project" value="UniProtKB-EC"/>
</dbReference>
<dbReference type="AlphaFoldDB" id="A0A1M5XRT0"/>